<dbReference type="PRINTS" id="PR00080">
    <property type="entry name" value="SDRFAMILY"/>
</dbReference>
<dbReference type="InterPro" id="IPR002347">
    <property type="entry name" value="SDR_fam"/>
</dbReference>
<name>A0ABP1PNP2_9HEXA</name>
<evidence type="ECO:0000313" key="4">
    <source>
        <dbReference type="Proteomes" id="UP001642540"/>
    </source>
</evidence>
<dbReference type="PANTHER" id="PTHR43157">
    <property type="entry name" value="PHOSPHATIDYLINOSITOL-GLYCAN BIOSYNTHESIS CLASS F PROTEIN-RELATED"/>
    <property type="match status" value="1"/>
</dbReference>
<dbReference type="EMBL" id="CAXLJM020000007">
    <property type="protein sequence ID" value="CAL8072187.1"/>
    <property type="molecule type" value="Genomic_DNA"/>
</dbReference>
<organism evidence="3 4">
    <name type="scientific">Orchesella dallaii</name>
    <dbReference type="NCBI Taxonomy" id="48710"/>
    <lineage>
        <taxon>Eukaryota</taxon>
        <taxon>Metazoa</taxon>
        <taxon>Ecdysozoa</taxon>
        <taxon>Arthropoda</taxon>
        <taxon>Hexapoda</taxon>
        <taxon>Collembola</taxon>
        <taxon>Entomobryomorpha</taxon>
        <taxon>Entomobryoidea</taxon>
        <taxon>Orchesellidae</taxon>
        <taxon>Orchesellinae</taxon>
        <taxon>Orchesella</taxon>
    </lineage>
</organism>
<dbReference type="InterPro" id="IPR036291">
    <property type="entry name" value="NAD(P)-bd_dom_sf"/>
</dbReference>
<sequence>MPRSSFSRAMNYFKDSTCHKFWSENAEKVCDDEEDISGKIVIITGSNSGVGKETALQLAKRGAVVIMGVRDLQRGNLAVEDIKRRFPSSTIDLMRVDLGDLSSIKSFVREFESKYSHLDILVNNAGVMVVTKRSLTKDGFEENMSVNHLGTFLLTKLLLDSLRKGAPNRVVTLASTNLSIASIDLEDLMMEKRFKTGDNGREQYNSSKLAISVCTRKLVTSLGPNHGIKFFLMCPGFVKTALFRDNGCCGKCFTNFSLCVGGINAHKGAETAVYLCLSKSVASGENSGRAEMYRFMKIWEFGENVLKEWDGTETVEKLYAMTEDLLGLNEKKSLNVNQNQSIISKLVEVVD</sequence>
<reference evidence="3 4" key="1">
    <citation type="submission" date="2024-08" db="EMBL/GenBank/DDBJ databases">
        <authorList>
            <person name="Cucini C."/>
            <person name="Frati F."/>
        </authorList>
    </citation>
    <scope>NUCLEOTIDE SEQUENCE [LARGE SCALE GENOMIC DNA]</scope>
</reference>
<dbReference type="PRINTS" id="PR00081">
    <property type="entry name" value="GDHRDH"/>
</dbReference>
<evidence type="ECO:0000256" key="2">
    <source>
        <dbReference type="RuleBase" id="RU000363"/>
    </source>
</evidence>
<keyword evidence="1" id="KW-0560">Oxidoreductase</keyword>
<proteinExistence type="inferred from homology"/>
<protein>
    <recommendedName>
        <fullName evidence="5">Retinol dehydrogenase 11</fullName>
    </recommendedName>
</protein>
<comment type="caution">
    <text evidence="3">The sequence shown here is derived from an EMBL/GenBank/DDBJ whole genome shotgun (WGS) entry which is preliminary data.</text>
</comment>
<evidence type="ECO:0000256" key="1">
    <source>
        <dbReference type="ARBA" id="ARBA00023002"/>
    </source>
</evidence>
<gene>
    <name evidence="3" type="ORF">ODALV1_LOCUS2042</name>
</gene>
<dbReference type="Proteomes" id="UP001642540">
    <property type="component" value="Unassembled WGS sequence"/>
</dbReference>
<keyword evidence="4" id="KW-1185">Reference proteome</keyword>
<dbReference type="Pfam" id="PF00106">
    <property type="entry name" value="adh_short"/>
    <property type="match status" value="1"/>
</dbReference>
<evidence type="ECO:0008006" key="5">
    <source>
        <dbReference type="Google" id="ProtNLM"/>
    </source>
</evidence>
<dbReference type="SUPFAM" id="SSF51735">
    <property type="entry name" value="NAD(P)-binding Rossmann-fold domains"/>
    <property type="match status" value="1"/>
</dbReference>
<evidence type="ECO:0000313" key="3">
    <source>
        <dbReference type="EMBL" id="CAL8072187.1"/>
    </source>
</evidence>
<comment type="similarity">
    <text evidence="2">Belongs to the short-chain dehydrogenases/reductases (SDR) family.</text>
</comment>
<dbReference type="Gene3D" id="3.40.50.720">
    <property type="entry name" value="NAD(P)-binding Rossmann-like Domain"/>
    <property type="match status" value="1"/>
</dbReference>
<dbReference type="PANTHER" id="PTHR43157:SF31">
    <property type="entry name" value="PHOSPHATIDYLINOSITOL-GLYCAN BIOSYNTHESIS CLASS F PROTEIN"/>
    <property type="match status" value="1"/>
</dbReference>
<accession>A0ABP1PNP2</accession>